<accession>A0A8J6N0X0</accession>
<comment type="caution">
    <text evidence="1">The sequence shown here is derived from an EMBL/GenBank/DDBJ whole genome shotgun (WGS) entry which is preliminary data.</text>
</comment>
<protein>
    <recommendedName>
        <fullName evidence="3">DUF1573 domain-containing protein</fullName>
    </recommendedName>
</protein>
<evidence type="ECO:0008006" key="3">
    <source>
        <dbReference type="Google" id="ProtNLM"/>
    </source>
</evidence>
<name>A0A8J6N0X0_9DELT</name>
<gene>
    <name evidence="1" type="ORF">H8E19_12260</name>
</gene>
<dbReference type="EMBL" id="JACNJD010000261">
    <property type="protein sequence ID" value="MBC8178170.1"/>
    <property type="molecule type" value="Genomic_DNA"/>
</dbReference>
<dbReference type="Proteomes" id="UP000650524">
    <property type="component" value="Unassembled WGS sequence"/>
</dbReference>
<sequence>MIASFTRQIPPGGEGKISVKVSTKGYSGRTLEKTIKVYTNDKKYPVSNLSVKGNVKKFATISPSRVSLNGDTGTEIKVSVKITPAAEALFDIVEAKANSGKEISISLTEAKEPAGKTYILTVENRRKTKGRYRDTITLLTTSSIRKELTIPVYGNIKPRQIAAIKPSGTVMLRGYAGEAIKTSVRIVPKKEQMFDIVETKADKGENLRFTLTTSKQADGKVYLLTVENKKKTPGRFRDTIRLFTTNKTQKEITIPIWGEIKAPEIASIKPRRLTLRGSAREQVKGSVKIIPNDKYPFSIMEVKPRDGRNIKYDLKEMEESGKKIYVLTVENLKKEKGRYYDTINLKTDNKHLPEIRISVSAGIGD</sequence>
<reference evidence="1 2" key="1">
    <citation type="submission" date="2020-08" db="EMBL/GenBank/DDBJ databases">
        <title>Bridging the membrane lipid divide: bacteria of the FCB group superphylum have the potential to synthesize archaeal ether lipids.</title>
        <authorList>
            <person name="Villanueva L."/>
            <person name="Von Meijenfeldt F.A.B."/>
            <person name="Westbye A.B."/>
            <person name="Yadav S."/>
            <person name="Hopmans E.C."/>
            <person name="Dutilh B.E."/>
            <person name="Sinninghe Damste J.S."/>
        </authorList>
    </citation>
    <scope>NUCLEOTIDE SEQUENCE [LARGE SCALE GENOMIC DNA]</scope>
    <source>
        <strain evidence="1">NIOZ-UU27</strain>
    </source>
</reference>
<evidence type="ECO:0000313" key="2">
    <source>
        <dbReference type="Proteomes" id="UP000650524"/>
    </source>
</evidence>
<proteinExistence type="predicted"/>
<organism evidence="1 2">
    <name type="scientific">Candidatus Desulfacyla euxinica</name>
    <dbReference type="NCBI Taxonomy" id="2841693"/>
    <lineage>
        <taxon>Bacteria</taxon>
        <taxon>Deltaproteobacteria</taxon>
        <taxon>Candidatus Desulfacyla</taxon>
    </lineage>
</organism>
<dbReference type="AlphaFoldDB" id="A0A8J6N0X0"/>
<dbReference type="PANTHER" id="PTHR37833:SF1">
    <property type="entry name" value="SIGNAL PEPTIDE PROTEIN"/>
    <property type="match status" value="1"/>
</dbReference>
<evidence type="ECO:0000313" key="1">
    <source>
        <dbReference type="EMBL" id="MBC8178170.1"/>
    </source>
</evidence>
<dbReference type="PANTHER" id="PTHR37833">
    <property type="entry name" value="LIPOPROTEIN-RELATED"/>
    <property type="match status" value="1"/>
</dbReference>